<evidence type="ECO:0000256" key="3">
    <source>
        <dbReference type="ARBA" id="ARBA00023002"/>
    </source>
</evidence>
<evidence type="ECO:0000256" key="7">
    <source>
        <dbReference type="RuleBase" id="RU000461"/>
    </source>
</evidence>
<feature type="binding site" description="axial binding residue" evidence="6">
    <location>
        <position position="478"/>
    </location>
    <ligand>
        <name>heme</name>
        <dbReference type="ChEBI" id="CHEBI:30413"/>
    </ligand>
    <ligandPart>
        <name>Fe</name>
        <dbReference type="ChEBI" id="CHEBI:18248"/>
    </ligandPart>
</feature>
<organism evidence="8 9">
    <name type="scientific">Mucor saturninus</name>
    <dbReference type="NCBI Taxonomy" id="64648"/>
    <lineage>
        <taxon>Eukaryota</taxon>
        <taxon>Fungi</taxon>
        <taxon>Fungi incertae sedis</taxon>
        <taxon>Mucoromycota</taxon>
        <taxon>Mucoromycotina</taxon>
        <taxon>Mucoromycetes</taxon>
        <taxon>Mucorales</taxon>
        <taxon>Mucorineae</taxon>
        <taxon>Mucoraceae</taxon>
        <taxon>Mucor</taxon>
    </lineage>
</organism>
<comment type="caution">
    <text evidence="8">The sequence shown here is derived from an EMBL/GenBank/DDBJ whole genome shotgun (WGS) entry which is preliminary data.</text>
</comment>
<evidence type="ECO:0000313" key="8">
    <source>
        <dbReference type="EMBL" id="KAG2203932.1"/>
    </source>
</evidence>
<comment type="similarity">
    <text evidence="7">Belongs to the cytochrome P450 family.</text>
</comment>
<dbReference type="PANTHER" id="PTHR24303:SF31">
    <property type="entry name" value="CYTOCHROME P450 307A1-RELATED"/>
    <property type="match status" value="1"/>
</dbReference>
<dbReference type="InterPro" id="IPR017972">
    <property type="entry name" value="Cyt_P450_CS"/>
</dbReference>
<evidence type="ECO:0000256" key="5">
    <source>
        <dbReference type="ARBA" id="ARBA00023033"/>
    </source>
</evidence>
<dbReference type="SUPFAM" id="SSF48264">
    <property type="entry name" value="Cytochrome P450"/>
    <property type="match status" value="1"/>
</dbReference>
<evidence type="ECO:0000256" key="2">
    <source>
        <dbReference type="ARBA" id="ARBA00022723"/>
    </source>
</evidence>
<accession>A0A8H7V3B2</accession>
<proteinExistence type="inferred from homology"/>
<dbReference type="PANTHER" id="PTHR24303">
    <property type="entry name" value="HEME-BINDING MONOOXYGENASE FAMILY"/>
    <property type="match status" value="1"/>
</dbReference>
<evidence type="ECO:0000256" key="1">
    <source>
        <dbReference type="ARBA" id="ARBA00001971"/>
    </source>
</evidence>
<keyword evidence="9" id="KW-1185">Reference proteome</keyword>
<dbReference type="Pfam" id="PF00067">
    <property type="entry name" value="p450"/>
    <property type="match status" value="1"/>
</dbReference>
<dbReference type="GO" id="GO:0020037">
    <property type="term" value="F:heme binding"/>
    <property type="evidence" value="ECO:0007669"/>
    <property type="project" value="InterPro"/>
</dbReference>
<dbReference type="EMBL" id="JAEPRD010000048">
    <property type="protein sequence ID" value="KAG2203932.1"/>
    <property type="molecule type" value="Genomic_DNA"/>
</dbReference>
<dbReference type="OrthoDB" id="1470350at2759"/>
<comment type="cofactor">
    <cofactor evidence="1 6">
        <name>heme</name>
        <dbReference type="ChEBI" id="CHEBI:30413"/>
    </cofactor>
</comment>
<evidence type="ECO:0000313" key="9">
    <source>
        <dbReference type="Proteomes" id="UP000603453"/>
    </source>
</evidence>
<dbReference type="AlphaFoldDB" id="A0A8H7V3B2"/>
<dbReference type="GO" id="GO:0016705">
    <property type="term" value="F:oxidoreductase activity, acting on paired donors, with incorporation or reduction of molecular oxygen"/>
    <property type="evidence" value="ECO:0007669"/>
    <property type="project" value="InterPro"/>
</dbReference>
<dbReference type="InterPro" id="IPR001128">
    <property type="entry name" value="Cyt_P450"/>
</dbReference>
<evidence type="ECO:0000256" key="4">
    <source>
        <dbReference type="ARBA" id="ARBA00023004"/>
    </source>
</evidence>
<protein>
    <recommendedName>
        <fullName evidence="10">Cytochrome P450</fullName>
    </recommendedName>
</protein>
<dbReference type="PRINTS" id="PR00463">
    <property type="entry name" value="EP450I"/>
</dbReference>
<evidence type="ECO:0008006" key="10">
    <source>
        <dbReference type="Google" id="ProtNLM"/>
    </source>
</evidence>
<reference evidence="8" key="1">
    <citation type="submission" date="2020-12" db="EMBL/GenBank/DDBJ databases">
        <title>Metabolic potential, ecology and presence of endohyphal bacteria is reflected in genomic diversity of Mucoromycotina.</title>
        <authorList>
            <person name="Muszewska A."/>
            <person name="Okrasinska A."/>
            <person name="Steczkiewicz K."/>
            <person name="Drgas O."/>
            <person name="Orlowska M."/>
            <person name="Perlinska-Lenart U."/>
            <person name="Aleksandrzak-Piekarczyk T."/>
            <person name="Szatraj K."/>
            <person name="Zielenkiewicz U."/>
            <person name="Pilsyk S."/>
            <person name="Malc E."/>
            <person name="Mieczkowski P."/>
            <person name="Kruszewska J.S."/>
            <person name="Biernat P."/>
            <person name="Pawlowska J."/>
        </authorList>
    </citation>
    <scope>NUCLEOTIDE SEQUENCE</scope>
    <source>
        <strain evidence="8">WA0000017839</strain>
    </source>
</reference>
<name>A0A8H7V3B2_9FUNG</name>
<dbReference type="InterPro" id="IPR036396">
    <property type="entry name" value="Cyt_P450_sf"/>
</dbReference>
<keyword evidence="5 7" id="KW-0503">Monooxygenase</keyword>
<dbReference type="GO" id="GO:0004497">
    <property type="term" value="F:monooxygenase activity"/>
    <property type="evidence" value="ECO:0007669"/>
    <property type="project" value="UniProtKB-KW"/>
</dbReference>
<dbReference type="Gene3D" id="1.10.630.10">
    <property type="entry name" value="Cytochrome P450"/>
    <property type="match status" value="1"/>
</dbReference>
<keyword evidence="2 6" id="KW-0479">Metal-binding</keyword>
<dbReference type="Proteomes" id="UP000603453">
    <property type="component" value="Unassembled WGS sequence"/>
</dbReference>
<dbReference type="PROSITE" id="PS00086">
    <property type="entry name" value="CYTOCHROME_P450"/>
    <property type="match status" value="1"/>
</dbReference>
<dbReference type="GO" id="GO:0005506">
    <property type="term" value="F:iron ion binding"/>
    <property type="evidence" value="ECO:0007669"/>
    <property type="project" value="InterPro"/>
</dbReference>
<keyword evidence="3 7" id="KW-0560">Oxidoreductase</keyword>
<keyword evidence="6 7" id="KW-0349">Heme</keyword>
<evidence type="ECO:0000256" key="6">
    <source>
        <dbReference type="PIRSR" id="PIRSR602401-1"/>
    </source>
</evidence>
<dbReference type="InterPro" id="IPR002401">
    <property type="entry name" value="Cyt_P450_E_grp-I"/>
</dbReference>
<sequence>MFNSTALNYAFSMLMTYLLSQFGQKYLWYNKRDDGTLKEPWAPSPKKLPFYVNAFNIFDKESYHALTRWSKEVGEIFSVKIGQKHIIVLNNVELVRDCLIVNKQLFSSKLPSDTQESILTDKCKTVFSSTFSVYWSRLRRAMYIVICGTYLSQFTQHFKAQAKKLSFGIGESLRENNTLSGKELHQLVEMVAMDTALTLVVGDSVSVPREPEAMLDLIQKVRVLEKRQSGKHNRRGQFFPSYNSLLDVVHLFKWDTTLTGTRNQILEIFLPWFDPTYQKRREALAIVSEEEKEKVLLGEKLDCIAKSLLNIEPSQNDPEPVQLTKSEVLVNLIHTSLHAYTYLSATIYTLIQRLATEPELQERLFQELATEERDLAKAFVRESLRVDAPNRLLSYNSRTDYDFPVGDTKYRIDEGSPIVVNVDAIHNNPMYYPNPEKFDPDRYLKSDKKKTSLLEFGKVAGRKVVVDNLAFGAGSRMCLGLRASEGLLLSVLSQIVKQYKLKGGDVEDKVEFTTSIWSWTGRTETRGSFIEFIKR</sequence>
<gene>
    <name evidence="8" type="ORF">INT47_007515</name>
</gene>
<keyword evidence="4 6" id="KW-0408">Iron</keyword>